<evidence type="ECO:0000256" key="1">
    <source>
        <dbReference type="SAM" id="MobiDB-lite"/>
    </source>
</evidence>
<feature type="region of interest" description="Disordered" evidence="1">
    <location>
        <begin position="115"/>
        <end position="146"/>
    </location>
</feature>
<dbReference type="InParanoid" id="A0A177C9X8"/>
<feature type="compositionally biased region" description="Basic and acidic residues" evidence="1">
    <location>
        <begin position="78"/>
        <end position="88"/>
    </location>
</feature>
<feature type="region of interest" description="Disordered" evidence="1">
    <location>
        <begin position="62"/>
        <end position="88"/>
    </location>
</feature>
<dbReference type="EMBL" id="KV441554">
    <property type="protein sequence ID" value="OAG03578.1"/>
    <property type="molecule type" value="Genomic_DNA"/>
</dbReference>
<dbReference type="RefSeq" id="XP_018033943.1">
    <property type="nucleotide sequence ID" value="XM_018182067.1"/>
</dbReference>
<feature type="non-terminal residue" evidence="2">
    <location>
        <position position="235"/>
    </location>
</feature>
<protein>
    <submittedName>
        <fullName evidence="2">Uncharacterized protein</fullName>
    </submittedName>
</protein>
<gene>
    <name evidence="2" type="ORF">CC84DRAFT_1206921</name>
</gene>
<dbReference type="AlphaFoldDB" id="A0A177C9X8"/>
<reference evidence="2 3" key="1">
    <citation type="submission" date="2016-05" db="EMBL/GenBank/DDBJ databases">
        <title>Comparative analysis of secretome profiles of manganese(II)-oxidizing ascomycete fungi.</title>
        <authorList>
            <consortium name="DOE Joint Genome Institute"/>
            <person name="Zeiner C.A."/>
            <person name="Purvine S.O."/>
            <person name="Zink E.M."/>
            <person name="Wu S."/>
            <person name="Pasa-Tolic L."/>
            <person name="Chaput D.L."/>
            <person name="Haridas S."/>
            <person name="Grigoriev I.V."/>
            <person name="Santelli C.M."/>
            <person name="Hansel C.M."/>
        </authorList>
    </citation>
    <scope>NUCLEOTIDE SEQUENCE [LARGE SCALE GENOMIC DNA]</scope>
    <source>
        <strain evidence="2 3">AP3s5-JAC2a</strain>
    </source>
</reference>
<dbReference type="Proteomes" id="UP000077069">
    <property type="component" value="Unassembled WGS sequence"/>
</dbReference>
<evidence type="ECO:0000313" key="2">
    <source>
        <dbReference type="EMBL" id="OAG03578.1"/>
    </source>
</evidence>
<keyword evidence="3" id="KW-1185">Reference proteome</keyword>
<sequence length="235" mass="26524">MTWDWDGKRVGEEWDGEAVYIWVWTRQGQDAASESHRRVSRKSVHLALGGAETAASKIVSSAHVHRPSHRPVPRALPHHGEPVPRPSESRIRNCIATPRDGLRRVKVPRVSRAETIPPRAPSTPSAILHPSRHPANDPAPTHRSASPATVQRFVPGLCHLPRARPAQPAPDLCGVQWAPVYYCESEEGQEEGEEGKAVWQDRRGDGGTAQFRGRCWGRWWRWRRRGRRWRGSGML</sequence>
<dbReference type="GeneID" id="28765553"/>
<accession>A0A177C9X8</accession>
<proteinExistence type="predicted"/>
<name>A0A177C9X8_9PLEO</name>
<evidence type="ECO:0000313" key="3">
    <source>
        <dbReference type="Proteomes" id="UP000077069"/>
    </source>
</evidence>
<feature type="compositionally biased region" description="Basic residues" evidence="1">
    <location>
        <begin position="63"/>
        <end position="72"/>
    </location>
</feature>
<organism evidence="2 3">
    <name type="scientific">Paraphaeosphaeria sporulosa</name>
    <dbReference type="NCBI Taxonomy" id="1460663"/>
    <lineage>
        <taxon>Eukaryota</taxon>
        <taxon>Fungi</taxon>
        <taxon>Dikarya</taxon>
        <taxon>Ascomycota</taxon>
        <taxon>Pezizomycotina</taxon>
        <taxon>Dothideomycetes</taxon>
        <taxon>Pleosporomycetidae</taxon>
        <taxon>Pleosporales</taxon>
        <taxon>Massarineae</taxon>
        <taxon>Didymosphaeriaceae</taxon>
        <taxon>Paraphaeosphaeria</taxon>
    </lineage>
</organism>